<evidence type="ECO:0008006" key="5">
    <source>
        <dbReference type="Google" id="ProtNLM"/>
    </source>
</evidence>
<evidence type="ECO:0000313" key="3">
    <source>
        <dbReference type="EMBL" id="BCJ35497.1"/>
    </source>
</evidence>
<protein>
    <recommendedName>
        <fullName evidence="5">DUF1453 domain-containing protein</fullName>
    </recommendedName>
</protein>
<keyword evidence="4" id="KW-1185">Reference proteome</keyword>
<organism evidence="3 4">
    <name type="scientific">Actinocatenispora thailandica</name>
    <dbReference type="NCBI Taxonomy" id="227318"/>
    <lineage>
        <taxon>Bacteria</taxon>
        <taxon>Bacillati</taxon>
        <taxon>Actinomycetota</taxon>
        <taxon>Actinomycetes</taxon>
        <taxon>Micromonosporales</taxon>
        <taxon>Micromonosporaceae</taxon>
        <taxon>Actinocatenispora</taxon>
    </lineage>
</organism>
<feature type="region of interest" description="Disordered" evidence="1">
    <location>
        <begin position="151"/>
        <end position="171"/>
    </location>
</feature>
<reference evidence="3 4" key="1">
    <citation type="submission" date="2020-08" db="EMBL/GenBank/DDBJ databases">
        <title>Whole genome shotgun sequence of Actinocatenispora thailandica NBRC 105041.</title>
        <authorList>
            <person name="Komaki H."/>
            <person name="Tamura T."/>
        </authorList>
    </citation>
    <scope>NUCLEOTIDE SEQUENCE [LARGE SCALE GENOMIC DNA]</scope>
    <source>
        <strain evidence="3 4">NBRC 105041</strain>
    </source>
</reference>
<dbReference type="RefSeq" id="WP_203962023.1">
    <property type="nucleotide sequence ID" value="NZ_AP023355.1"/>
</dbReference>
<dbReference type="EMBL" id="AP023355">
    <property type="protein sequence ID" value="BCJ35497.1"/>
    <property type="molecule type" value="Genomic_DNA"/>
</dbReference>
<gene>
    <name evidence="3" type="ORF">Athai_30000</name>
</gene>
<name>A0A7R7HWV7_9ACTN</name>
<keyword evidence="2" id="KW-1133">Transmembrane helix</keyword>
<keyword evidence="2" id="KW-0472">Membrane</keyword>
<proteinExistence type="predicted"/>
<accession>A0A7R7HWV7</accession>
<feature type="transmembrane region" description="Helical" evidence="2">
    <location>
        <begin position="52"/>
        <end position="70"/>
    </location>
</feature>
<sequence>MTALSGASTVLVLAIVLVLQFVPRPVRASQLIWVAVLLAAGLAPPGPARPTAAGIGLLVVSLLASAVLAVPRGRSMRVWLDDRGTAWRRGDRRTLGWWLVSIAVRIAFAAGGELLLGEPVLGGSLWLGLAVTLGVQQWALARRVRALGDPASIGTPSTRSPSRSDLVRPDR</sequence>
<feature type="transmembrane region" description="Helical" evidence="2">
    <location>
        <begin position="95"/>
        <end position="117"/>
    </location>
</feature>
<dbReference type="Proteomes" id="UP000611640">
    <property type="component" value="Chromosome"/>
</dbReference>
<keyword evidence="2" id="KW-0812">Transmembrane</keyword>
<evidence type="ECO:0000256" key="1">
    <source>
        <dbReference type="SAM" id="MobiDB-lite"/>
    </source>
</evidence>
<evidence type="ECO:0000313" key="4">
    <source>
        <dbReference type="Proteomes" id="UP000611640"/>
    </source>
</evidence>
<dbReference type="AlphaFoldDB" id="A0A7R7HWV7"/>
<evidence type="ECO:0000256" key="2">
    <source>
        <dbReference type="SAM" id="Phobius"/>
    </source>
</evidence>
<feature type="compositionally biased region" description="Polar residues" evidence="1">
    <location>
        <begin position="154"/>
        <end position="163"/>
    </location>
</feature>
<dbReference type="KEGG" id="atl:Athai_30000"/>